<dbReference type="AlphaFoldDB" id="A0A139SW06"/>
<feature type="domain" description="SPOR" evidence="2">
    <location>
        <begin position="64"/>
        <end position="143"/>
    </location>
</feature>
<proteinExistence type="predicted"/>
<keyword evidence="1" id="KW-0732">Signal</keyword>
<dbReference type="Proteomes" id="UP000072660">
    <property type="component" value="Unassembled WGS sequence"/>
</dbReference>
<dbReference type="Pfam" id="PF05036">
    <property type="entry name" value="SPOR"/>
    <property type="match status" value="1"/>
</dbReference>
<feature type="chain" id="PRO_5007299429" description="SPOR domain-containing protein" evidence="1">
    <location>
        <begin position="26"/>
        <end position="225"/>
    </location>
</feature>
<dbReference type="EMBL" id="LSZO01000103">
    <property type="protein sequence ID" value="KXU38684.1"/>
    <property type="molecule type" value="Genomic_DNA"/>
</dbReference>
<evidence type="ECO:0000256" key="1">
    <source>
        <dbReference type="SAM" id="SignalP"/>
    </source>
</evidence>
<dbReference type="Gene3D" id="3.30.70.1070">
    <property type="entry name" value="Sporulation related repeat"/>
    <property type="match status" value="1"/>
</dbReference>
<evidence type="ECO:0000313" key="3">
    <source>
        <dbReference type="EMBL" id="KXU38684.1"/>
    </source>
</evidence>
<evidence type="ECO:0000259" key="2">
    <source>
        <dbReference type="PROSITE" id="PS51724"/>
    </source>
</evidence>
<reference evidence="3 4" key="1">
    <citation type="submission" date="2016-02" db="EMBL/GenBank/DDBJ databases">
        <authorList>
            <person name="Wen L."/>
            <person name="He K."/>
            <person name="Yang H."/>
        </authorList>
    </citation>
    <scope>NUCLEOTIDE SEQUENCE [LARGE SCALE GENOMIC DNA]</scope>
    <source>
        <strain evidence="3 4">CV58</strain>
    </source>
</reference>
<comment type="caution">
    <text evidence="3">The sequence shown here is derived from an EMBL/GenBank/DDBJ whole genome shotgun (WGS) entry which is preliminary data.</text>
</comment>
<dbReference type="InterPro" id="IPR007730">
    <property type="entry name" value="SPOR-like_dom"/>
</dbReference>
<protein>
    <recommendedName>
        <fullName evidence="2">SPOR domain-containing protein</fullName>
    </recommendedName>
</protein>
<dbReference type="PROSITE" id="PS51724">
    <property type="entry name" value="SPOR"/>
    <property type="match status" value="1"/>
</dbReference>
<dbReference type="SUPFAM" id="SSF110997">
    <property type="entry name" value="Sporulation related repeat"/>
    <property type="match status" value="1"/>
</dbReference>
<dbReference type="OrthoDB" id="6193567at2"/>
<dbReference type="RefSeq" id="WP_068388758.1">
    <property type="nucleotide sequence ID" value="NZ_LSZO01000103.1"/>
</dbReference>
<feature type="signal peptide" evidence="1">
    <location>
        <begin position="1"/>
        <end position="25"/>
    </location>
</feature>
<evidence type="ECO:0000313" key="4">
    <source>
        <dbReference type="Proteomes" id="UP000072660"/>
    </source>
</evidence>
<keyword evidence="4" id="KW-1185">Reference proteome</keyword>
<name>A0A139SW06_9GAMM</name>
<organism evidence="3 4">
    <name type="scientific">Ventosimonas gracilis</name>
    <dbReference type="NCBI Taxonomy" id="1680762"/>
    <lineage>
        <taxon>Bacteria</taxon>
        <taxon>Pseudomonadati</taxon>
        <taxon>Pseudomonadota</taxon>
        <taxon>Gammaproteobacteria</taxon>
        <taxon>Pseudomonadales</taxon>
        <taxon>Ventosimonadaceae</taxon>
        <taxon>Ventosimonas</taxon>
    </lineage>
</organism>
<dbReference type="GO" id="GO:0042834">
    <property type="term" value="F:peptidoglycan binding"/>
    <property type="evidence" value="ECO:0007669"/>
    <property type="project" value="InterPro"/>
</dbReference>
<dbReference type="InterPro" id="IPR036680">
    <property type="entry name" value="SPOR-like_sf"/>
</dbReference>
<sequence length="225" mass="25156">MRWVFFFLLALNLLCLLLWSGQPSAPTGTVPVRYQQEDEPGIRLLSELEPGQLKPKSAASDKVAPANSSTCQLLGSLEREDQANALRQRLAGLDIRAQIQAIDLPGALDYWLYLSPLASRQAALQQIEVLKAQGIESHHIPQGELSNGISLGLFPRHEQADRLRRRLQETGYQPQLLELSRTQRRYWLRLLDQQLVDAGTLRTLSADFGQLEQHSAPCSNLASVL</sequence>
<accession>A0A139SW06</accession>
<gene>
    <name evidence="3" type="ORF">AXE65_12475</name>
</gene>